<evidence type="ECO:0000256" key="2">
    <source>
        <dbReference type="ARBA" id="ARBA00004141"/>
    </source>
</evidence>
<keyword evidence="8" id="KW-0862">Zinc</keyword>
<evidence type="ECO:0000256" key="9">
    <source>
        <dbReference type="ARBA" id="ARBA00022989"/>
    </source>
</evidence>
<dbReference type="GO" id="GO:0008233">
    <property type="term" value="F:peptidase activity"/>
    <property type="evidence" value="ECO:0007669"/>
    <property type="project" value="UniProtKB-KW"/>
</dbReference>
<evidence type="ECO:0000256" key="1">
    <source>
        <dbReference type="ARBA" id="ARBA00001947"/>
    </source>
</evidence>
<protein>
    <submittedName>
        <fullName evidence="14">Site-2 protease family protein</fullName>
    </submittedName>
</protein>
<accession>A0ABV7P2V7</accession>
<comment type="similarity">
    <text evidence="3">Belongs to the peptidase M50B family.</text>
</comment>
<feature type="domain" description="Peptidase M50" evidence="13">
    <location>
        <begin position="57"/>
        <end position="113"/>
    </location>
</feature>
<dbReference type="Proteomes" id="UP001595645">
    <property type="component" value="Unassembled WGS sequence"/>
</dbReference>
<evidence type="ECO:0000259" key="13">
    <source>
        <dbReference type="Pfam" id="PF02163"/>
    </source>
</evidence>
<evidence type="ECO:0000313" key="15">
    <source>
        <dbReference type="Proteomes" id="UP001595645"/>
    </source>
</evidence>
<evidence type="ECO:0000313" key="14">
    <source>
        <dbReference type="EMBL" id="MFC3452841.1"/>
    </source>
</evidence>
<reference evidence="15" key="1">
    <citation type="journal article" date="2019" name="Int. J. Syst. Evol. Microbiol.">
        <title>The Global Catalogue of Microorganisms (GCM) 10K type strain sequencing project: providing services to taxonomists for standard genome sequencing and annotation.</title>
        <authorList>
            <consortium name="The Broad Institute Genomics Platform"/>
            <consortium name="The Broad Institute Genome Sequencing Center for Infectious Disease"/>
            <person name="Wu L."/>
            <person name="Ma J."/>
        </authorList>
    </citation>
    <scope>NUCLEOTIDE SEQUENCE [LARGE SCALE GENOMIC DNA]</scope>
    <source>
        <strain evidence="15">CGMCC 4.7676</strain>
    </source>
</reference>
<keyword evidence="6" id="KW-0479">Metal-binding</keyword>
<dbReference type="GO" id="GO:0006508">
    <property type="term" value="P:proteolysis"/>
    <property type="evidence" value="ECO:0007669"/>
    <property type="project" value="UniProtKB-KW"/>
</dbReference>
<keyword evidence="15" id="KW-1185">Reference proteome</keyword>
<comment type="cofactor">
    <cofactor evidence="1">
        <name>Zn(2+)</name>
        <dbReference type="ChEBI" id="CHEBI:29105"/>
    </cofactor>
</comment>
<keyword evidence="7" id="KW-0378">Hydrolase</keyword>
<evidence type="ECO:0000256" key="6">
    <source>
        <dbReference type="ARBA" id="ARBA00022723"/>
    </source>
</evidence>
<comment type="subcellular location">
    <subcellularLocation>
        <location evidence="2">Membrane</location>
        <topology evidence="2">Multi-pass membrane protein</topology>
    </subcellularLocation>
</comment>
<proteinExistence type="inferred from homology"/>
<comment type="caution">
    <text evidence="14">The sequence shown here is derived from an EMBL/GenBank/DDBJ whole genome shotgun (WGS) entry which is preliminary data.</text>
</comment>
<evidence type="ECO:0000256" key="5">
    <source>
        <dbReference type="ARBA" id="ARBA00022692"/>
    </source>
</evidence>
<dbReference type="PANTHER" id="PTHR39188">
    <property type="entry name" value="MEMBRANE-ASSOCIATED ZINC METALLOPROTEASE M50B"/>
    <property type="match status" value="1"/>
</dbReference>
<keyword evidence="11 12" id="KW-0472">Membrane</keyword>
<evidence type="ECO:0000256" key="10">
    <source>
        <dbReference type="ARBA" id="ARBA00023049"/>
    </source>
</evidence>
<name>A0ABV7P2V7_9PSEU</name>
<dbReference type="EMBL" id="JBHRWK010000042">
    <property type="protein sequence ID" value="MFC3452841.1"/>
    <property type="molecule type" value="Genomic_DNA"/>
</dbReference>
<evidence type="ECO:0000256" key="7">
    <source>
        <dbReference type="ARBA" id="ARBA00022801"/>
    </source>
</evidence>
<evidence type="ECO:0000256" key="8">
    <source>
        <dbReference type="ARBA" id="ARBA00022833"/>
    </source>
</evidence>
<sequence>MFRTAIPVGRWAGIAVRVHWSVLIVLFLITDLLASAVLPLAAPGASAGWYWVTGGLTAVGFLASLLLHELSHAAVARRHGVGVKKITLWMLGGAAELKDEPSTPRADFQIAVAVSPLISPRRALRGAAARARAAVPPRAP</sequence>
<keyword evidence="5 12" id="KW-0812">Transmembrane</keyword>
<keyword evidence="9 12" id="KW-1133">Transmembrane helix</keyword>
<dbReference type="Pfam" id="PF02163">
    <property type="entry name" value="Peptidase_M50"/>
    <property type="match status" value="1"/>
</dbReference>
<organism evidence="14 15">
    <name type="scientific">Amycolatopsis speibonae</name>
    <dbReference type="NCBI Taxonomy" id="1450224"/>
    <lineage>
        <taxon>Bacteria</taxon>
        <taxon>Bacillati</taxon>
        <taxon>Actinomycetota</taxon>
        <taxon>Actinomycetes</taxon>
        <taxon>Pseudonocardiales</taxon>
        <taxon>Pseudonocardiaceae</taxon>
        <taxon>Amycolatopsis</taxon>
    </lineage>
</organism>
<feature type="transmembrane region" description="Helical" evidence="12">
    <location>
        <begin position="48"/>
        <end position="68"/>
    </location>
</feature>
<evidence type="ECO:0000256" key="4">
    <source>
        <dbReference type="ARBA" id="ARBA00022670"/>
    </source>
</evidence>
<keyword evidence="10" id="KW-0482">Metalloprotease</keyword>
<keyword evidence="4 14" id="KW-0645">Protease</keyword>
<gene>
    <name evidence="14" type="ORF">ACFOSH_25685</name>
</gene>
<dbReference type="RefSeq" id="WP_378241617.1">
    <property type="nucleotide sequence ID" value="NZ_JBHRWK010000042.1"/>
</dbReference>
<dbReference type="PANTHER" id="PTHR39188:SF3">
    <property type="entry name" value="STAGE IV SPORULATION PROTEIN FB"/>
    <property type="match status" value="1"/>
</dbReference>
<evidence type="ECO:0000256" key="12">
    <source>
        <dbReference type="SAM" id="Phobius"/>
    </source>
</evidence>
<dbReference type="InterPro" id="IPR008915">
    <property type="entry name" value="Peptidase_M50"/>
</dbReference>
<feature type="transmembrane region" description="Helical" evidence="12">
    <location>
        <begin position="20"/>
        <end position="42"/>
    </location>
</feature>
<evidence type="ECO:0000256" key="3">
    <source>
        <dbReference type="ARBA" id="ARBA00007931"/>
    </source>
</evidence>
<evidence type="ECO:0000256" key="11">
    <source>
        <dbReference type="ARBA" id="ARBA00023136"/>
    </source>
</evidence>